<evidence type="ECO:0000313" key="4">
    <source>
        <dbReference type="EMBL" id="KAF9600375.1"/>
    </source>
</evidence>
<dbReference type="Gene3D" id="2.40.70.10">
    <property type="entry name" value="Acid Proteases"/>
    <property type="match status" value="1"/>
</dbReference>
<protein>
    <recommendedName>
        <fullName evidence="3">Peptidase A1 domain-containing protein</fullName>
    </recommendedName>
</protein>
<dbReference type="PANTHER" id="PTHR47967:SF128">
    <property type="entry name" value="ASPARTIC PROTEINASE CDR1-LIKE"/>
    <property type="match status" value="1"/>
</dbReference>
<sequence>MSYHKFAYCFGDYDDIDAHGYATFGDAAHITGSTTPIQPFDGDDKYPYYFLKLESISVDNSTLPILNGTFTVTREYPSGFVIDSGATYTFLKRTAFKILVDYIAQNWNYKNRVADPTNTNFELCYKSNVYDIKFAPVISLQFPGVDLQLPLWNTWLKVKDDIYCLTMLPTDGVSILGNFQQQNHNIGYDLENLVVSFDFMYCTD</sequence>
<dbReference type="InterPro" id="IPR021109">
    <property type="entry name" value="Peptidase_aspartic_dom_sf"/>
</dbReference>
<dbReference type="GO" id="GO:0005576">
    <property type="term" value="C:extracellular region"/>
    <property type="evidence" value="ECO:0007669"/>
    <property type="project" value="TreeGrafter"/>
</dbReference>
<feature type="domain" description="Peptidase A1" evidence="3">
    <location>
        <begin position="1"/>
        <end position="198"/>
    </location>
</feature>
<proteinExistence type="predicted"/>
<dbReference type="PANTHER" id="PTHR47967">
    <property type="entry name" value="OS07G0603500 PROTEIN-RELATED"/>
    <property type="match status" value="1"/>
</dbReference>
<comment type="caution">
    <text evidence="4">The sequence shown here is derived from an EMBL/GenBank/DDBJ whole genome shotgun (WGS) entry which is preliminary data.</text>
</comment>
<evidence type="ECO:0000256" key="1">
    <source>
        <dbReference type="ARBA" id="ARBA00022670"/>
    </source>
</evidence>
<gene>
    <name evidence="4" type="ORF">IFM89_008610</name>
</gene>
<dbReference type="AlphaFoldDB" id="A0A835HJE5"/>
<dbReference type="Pfam" id="PF14541">
    <property type="entry name" value="TAXi_C"/>
    <property type="match status" value="1"/>
</dbReference>
<keyword evidence="2" id="KW-0378">Hydrolase</keyword>
<evidence type="ECO:0000259" key="3">
    <source>
        <dbReference type="PROSITE" id="PS51767"/>
    </source>
</evidence>
<dbReference type="InterPro" id="IPR033121">
    <property type="entry name" value="PEPTIDASE_A1"/>
</dbReference>
<dbReference type="InterPro" id="IPR051708">
    <property type="entry name" value="Plant_Aspart_Prot_A1"/>
</dbReference>
<dbReference type="GO" id="GO:0006508">
    <property type="term" value="P:proteolysis"/>
    <property type="evidence" value="ECO:0007669"/>
    <property type="project" value="UniProtKB-KW"/>
</dbReference>
<evidence type="ECO:0000256" key="2">
    <source>
        <dbReference type="ARBA" id="ARBA00022801"/>
    </source>
</evidence>
<reference evidence="4 5" key="1">
    <citation type="submission" date="2020-10" db="EMBL/GenBank/DDBJ databases">
        <title>The Coptis chinensis genome and diversification of protoberbering-type alkaloids.</title>
        <authorList>
            <person name="Wang B."/>
            <person name="Shu S."/>
            <person name="Song C."/>
            <person name="Liu Y."/>
        </authorList>
    </citation>
    <scope>NUCLEOTIDE SEQUENCE [LARGE SCALE GENOMIC DNA]</scope>
    <source>
        <strain evidence="4">HL-2020</strain>
        <tissue evidence="4">Leaf</tissue>
    </source>
</reference>
<keyword evidence="1" id="KW-0645">Protease</keyword>
<name>A0A835HJE5_9MAGN</name>
<evidence type="ECO:0000313" key="5">
    <source>
        <dbReference type="Proteomes" id="UP000631114"/>
    </source>
</evidence>
<dbReference type="GO" id="GO:0008233">
    <property type="term" value="F:peptidase activity"/>
    <property type="evidence" value="ECO:0007669"/>
    <property type="project" value="UniProtKB-KW"/>
</dbReference>
<dbReference type="EMBL" id="JADFTS010000006">
    <property type="protein sequence ID" value="KAF9600375.1"/>
    <property type="molecule type" value="Genomic_DNA"/>
</dbReference>
<dbReference type="OrthoDB" id="2747330at2759"/>
<accession>A0A835HJE5</accession>
<dbReference type="PROSITE" id="PS51767">
    <property type="entry name" value="PEPTIDASE_A1"/>
    <property type="match status" value="1"/>
</dbReference>
<dbReference type="SUPFAM" id="SSF50630">
    <property type="entry name" value="Acid proteases"/>
    <property type="match status" value="1"/>
</dbReference>
<dbReference type="Proteomes" id="UP000631114">
    <property type="component" value="Unassembled WGS sequence"/>
</dbReference>
<organism evidence="4 5">
    <name type="scientific">Coptis chinensis</name>
    <dbReference type="NCBI Taxonomy" id="261450"/>
    <lineage>
        <taxon>Eukaryota</taxon>
        <taxon>Viridiplantae</taxon>
        <taxon>Streptophyta</taxon>
        <taxon>Embryophyta</taxon>
        <taxon>Tracheophyta</taxon>
        <taxon>Spermatophyta</taxon>
        <taxon>Magnoliopsida</taxon>
        <taxon>Ranunculales</taxon>
        <taxon>Ranunculaceae</taxon>
        <taxon>Coptidoideae</taxon>
        <taxon>Coptis</taxon>
    </lineage>
</organism>
<dbReference type="InterPro" id="IPR032799">
    <property type="entry name" value="TAXi_C"/>
</dbReference>
<keyword evidence="5" id="KW-1185">Reference proteome</keyword>